<evidence type="ECO:0000256" key="1">
    <source>
        <dbReference type="ARBA" id="ARBA00023118"/>
    </source>
</evidence>
<gene>
    <name evidence="2" type="ORF">SAMN04487974_11469</name>
</gene>
<proteinExistence type="predicted"/>
<dbReference type="RefSeq" id="WP_090597997.1">
    <property type="nucleotide sequence ID" value="NZ_FNCS01000014.1"/>
</dbReference>
<protein>
    <submittedName>
        <fullName evidence="2">Nucleotidyltransferase domain-containing protein</fullName>
    </submittedName>
</protein>
<dbReference type="InterPro" id="IPR006116">
    <property type="entry name" value="NT_2-5OAS_ClassI-CCAase"/>
</dbReference>
<dbReference type="GO" id="GO:0051607">
    <property type="term" value="P:defense response to virus"/>
    <property type="evidence" value="ECO:0007669"/>
    <property type="project" value="UniProtKB-KW"/>
</dbReference>
<keyword evidence="2" id="KW-0808">Transferase</keyword>
<reference evidence="2 3" key="1">
    <citation type="submission" date="2016-10" db="EMBL/GenBank/DDBJ databases">
        <authorList>
            <person name="de Groot N.N."/>
        </authorList>
    </citation>
    <scope>NUCLEOTIDE SEQUENCE [LARGE SCALE GENOMIC DNA]</scope>
    <source>
        <strain evidence="2 3">CGMCC 1.10267</strain>
    </source>
</reference>
<dbReference type="InterPro" id="IPR043519">
    <property type="entry name" value="NT_sf"/>
</dbReference>
<evidence type="ECO:0000313" key="2">
    <source>
        <dbReference type="EMBL" id="SDG97024.1"/>
    </source>
</evidence>
<dbReference type="Pfam" id="PF18144">
    <property type="entry name" value="SMODS"/>
    <property type="match status" value="1"/>
</dbReference>
<dbReference type="GO" id="GO:0016779">
    <property type="term" value="F:nucleotidyltransferase activity"/>
    <property type="evidence" value="ECO:0007669"/>
    <property type="project" value="InterPro"/>
</dbReference>
<dbReference type="CDD" id="cd05400">
    <property type="entry name" value="NT_2-5OAS_ClassI-CCAase"/>
    <property type="match status" value="1"/>
</dbReference>
<name>A0A1G7YKV2_9HYPH</name>
<dbReference type="STRING" id="440168.SAMN04487974_11469"/>
<dbReference type="EMBL" id="FNCS01000014">
    <property type="protein sequence ID" value="SDG97024.1"/>
    <property type="molecule type" value="Genomic_DNA"/>
</dbReference>
<organism evidence="2 3">
    <name type="scientific">Pelagibacterium luteolum</name>
    <dbReference type="NCBI Taxonomy" id="440168"/>
    <lineage>
        <taxon>Bacteria</taxon>
        <taxon>Pseudomonadati</taxon>
        <taxon>Pseudomonadota</taxon>
        <taxon>Alphaproteobacteria</taxon>
        <taxon>Hyphomicrobiales</taxon>
        <taxon>Devosiaceae</taxon>
        <taxon>Pelagibacterium</taxon>
    </lineage>
</organism>
<dbReference type="Gene3D" id="3.30.460.10">
    <property type="entry name" value="Beta Polymerase, domain 2"/>
    <property type="match status" value="1"/>
</dbReference>
<dbReference type="OrthoDB" id="2082416at2"/>
<accession>A0A1G7YKV2</accession>
<dbReference type="Proteomes" id="UP000199495">
    <property type="component" value="Unassembled WGS sequence"/>
</dbReference>
<dbReference type="NCBIfam" id="NF041117">
    <property type="entry name" value="CBASS_cyclase_b"/>
    <property type="match status" value="1"/>
</dbReference>
<keyword evidence="3" id="KW-1185">Reference proteome</keyword>
<sequence length="287" mass="32535">MVRTIADAFRVLRSNLEITDLQEQTVAGRQKAIREVLERDFDIKETFLTGSYRRSTMIRPLKEADVDIFIVLDVKYYREDGKKALLESIKKSLRKTYTKTPDIRPDGSAVTITFTDFNVDVVPAFYRKGGGYLIPSLELNKWISTDPKKHVEIWTAANKAHNNDLVPLIKMIKGWNKSRGLFKSFHLEALILKALDGITITDYPSGMRYVFDKGIKLVQYKLADPAGYSDDVGAHVDTKVKIQLLVDRLTWARDRAKEAEAMTAGGNVAGAIEKWGLILPSYFPRYG</sequence>
<dbReference type="InterPro" id="IPR053550">
    <property type="entry name" value="CD-NTase"/>
</dbReference>
<keyword evidence="1" id="KW-0051">Antiviral defense</keyword>
<dbReference type="AlphaFoldDB" id="A0A1G7YKV2"/>
<dbReference type="SUPFAM" id="SSF81301">
    <property type="entry name" value="Nucleotidyltransferase"/>
    <property type="match status" value="1"/>
</dbReference>
<evidence type="ECO:0000313" key="3">
    <source>
        <dbReference type="Proteomes" id="UP000199495"/>
    </source>
</evidence>